<keyword evidence="1" id="KW-1133">Transmembrane helix</keyword>
<dbReference type="EMBL" id="JBHTAA010000005">
    <property type="protein sequence ID" value="MFC7203456.1"/>
    <property type="molecule type" value="Genomic_DNA"/>
</dbReference>
<comment type="caution">
    <text evidence="3">The sequence shown here is derived from an EMBL/GenBank/DDBJ whole genome shotgun (WGS) entry which is preliminary data.</text>
</comment>
<sequence>MVPSRSTAIAGLGLASLLAFVGVASAQSVPAGSVETASQLSPTIRGAATFIVDLVVGGILVAAAPRYTRNSIANIRDNPGESLVWGLGLGIGGAIVIFILAITVIGLIVAIPAGIALAILGIVGGAVATVLLGSVLGEVATSGELSLALALVVGAFVAAVLSVIPILGGLVMFVVDSLGLGIVGKQLYTSWSS</sequence>
<proteinExistence type="predicted"/>
<dbReference type="Proteomes" id="UP001596481">
    <property type="component" value="Unassembled WGS sequence"/>
</dbReference>
<dbReference type="InterPro" id="IPR058486">
    <property type="entry name" value="DUF8173"/>
</dbReference>
<evidence type="ECO:0000259" key="2">
    <source>
        <dbReference type="Pfam" id="PF26514"/>
    </source>
</evidence>
<evidence type="ECO:0000313" key="4">
    <source>
        <dbReference type="Proteomes" id="UP001596481"/>
    </source>
</evidence>
<gene>
    <name evidence="3" type="ORF">ACFQJC_08025</name>
</gene>
<evidence type="ECO:0000313" key="3">
    <source>
        <dbReference type="EMBL" id="MFC7203456.1"/>
    </source>
</evidence>
<accession>A0ABD5ZE78</accession>
<keyword evidence="1" id="KW-0812">Transmembrane</keyword>
<organism evidence="3 4">
    <name type="scientific">Haloferax namakaokahaiae</name>
    <dbReference type="NCBI Taxonomy" id="1748331"/>
    <lineage>
        <taxon>Archaea</taxon>
        <taxon>Methanobacteriati</taxon>
        <taxon>Methanobacteriota</taxon>
        <taxon>Stenosarchaea group</taxon>
        <taxon>Halobacteria</taxon>
        <taxon>Halobacteriales</taxon>
        <taxon>Haloferacaceae</taxon>
        <taxon>Haloferax</taxon>
    </lineage>
</organism>
<reference evidence="3 4" key="1">
    <citation type="journal article" date="2019" name="Int. J. Syst. Evol. Microbiol.">
        <title>The Global Catalogue of Microorganisms (GCM) 10K type strain sequencing project: providing services to taxonomists for standard genome sequencing and annotation.</title>
        <authorList>
            <consortium name="The Broad Institute Genomics Platform"/>
            <consortium name="The Broad Institute Genome Sequencing Center for Infectious Disease"/>
            <person name="Wu L."/>
            <person name="Ma J."/>
        </authorList>
    </citation>
    <scope>NUCLEOTIDE SEQUENCE [LARGE SCALE GENOMIC DNA]</scope>
    <source>
        <strain evidence="3 4">DSM 29988</strain>
    </source>
</reference>
<dbReference type="Pfam" id="PF26514">
    <property type="entry name" value="DUF8173"/>
    <property type="match status" value="1"/>
</dbReference>
<evidence type="ECO:0000256" key="1">
    <source>
        <dbReference type="SAM" id="Phobius"/>
    </source>
</evidence>
<dbReference type="RefSeq" id="WP_390222798.1">
    <property type="nucleotide sequence ID" value="NZ_JBHTAA010000005.1"/>
</dbReference>
<feature type="transmembrane region" description="Helical" evidence="1">
    <location>
        <begin position="83"/>
        <end position="109"/>
    </location>
</feature>
<keyword evidence="1" id="KW-0472">Membrane</keyword>
<protein>
    <recommendedName>
        <fullName evidence="2">DUF8173 domain-containing protein</fullName>
    </recommendedName>
</protein>
<name>A0ABD5ZE78_9EURY</name>
<feature type="transmembrane region" description="Helical" evidence="1">
    <location>
        <begin position="42"/>
        <end position="63"/>
    </location>
</feature>
<keyword evidence="4" id="KW-1185">Reference proteome</keyword>
<feature type="transmembrane region" description="Helical" evidence="1">
    <location>
        <begin position="148"/>
        <end position="175"/>
    </location>
</feature>
<dbReference type="AlphaFoldDB" id="A0ABD5ZE78"/>
<feature type="domain" description="DUF8173" evidence="2">
    <location>
        <begin position="1"/>
        <end position="191"/>
    </location>
</feature>
<feature type="transmembrane region" description="Helical" evidence="1">
    <location>
        <begin position="115"/>
        <end position="136"/>
    </location>
</feature>